<evidence type="ECO:0000313" key="3">
    <source>
        <dbReference type="EMBL" id="SFD65568.1"/>
    </source>
</evidence>
<dbReference type="AlphaFoldDB" id="A0A1I1U7L6"/>
<evidence type="ECO:0000313" key="4">
    <source>
        <dbReference type="Proteomes" id="UP000198855"/>
    </source>
</evidence>
<dbReference type="RefSeq" id="WP_091181368.1">
    <property type="nucleotide sequence ID" value="NZ_FOMT01000001.1"/>
</dbReference>
<evidence type="ECO:0000256" key="1">
    <source>
        <dbReference type="ARBA" id="ARBA00038310"/>
    </source>
</evidence>
<gene>
    <name evidence="3" type="ORF">SAMN05216378_0857</name>
</gene>
<accession>A0A1I1U7L6</accession>
<dbReference type="GO" id="GO:0016787">
    <property type="term" value="F:hydrolase activity"/>
    <property type="evidence" value="ECO:0007669"/>
    <property type="project" value="InterPro"/>
</dbReference>
<keyword evidence="4" id="KW-1185">Reference proteome</keyword>
<dbReference type="Proteomes" id="UP000198855">
    <property type="component" value="Unassembled WGS sequence"/>
</dbReference>
<dbReference type="PANTHER" id="PTHR43569:SF2">
    <property type="entry name" value="AMIDOHYDROLASE-RELATED DOMAIN-CONTAINING PROTEIN"/>
    <property type="match status" value="1"/>
</dbReference>
<reference evidence="4" key="1">
    <citation type="submission" date="2016-10" db="EMBL/GenBank/DDBJ databases">
        <authorList>
            <person name="Varghese N."/>
            <person name="Submissions S."/>
        </authorList>
    </citation>
    <scope>NUCLEOTIDE SEQUENCE [LARGE SCALE GENOMIC DNA]</scope>
    <source>
        <strain evidence="4">CGMCC 1.10784</strain>
    </source>
</reference>
<dbReference type="InterPro" id="IPR052350">
    <property type="entry name" value="Metallo-dep_Lactonases"/>
</dbReference>
<dbReference type="STRING" id="1045775.SAMN05216378_0857"/>
<dbReference type="SUPFAM" id="SSF51556">
    <property type="entry name" value="Metallo-dependent hydrolases"/>
    <property type="match status" value="1"/>
</dbReference>
<name>A0A1I1U7L6_9BACL</name>
<dbReference type="PANTHER" id="PTHR43569">
    <property type="entry name" value="AMIDOHYDROLASE"/>
    <property type="match status" value="1"/>
</dbReference>
<feature type="domain" description="Amidohydrolase-related" evidence="2">
    <location>
        <begin position="3"/>
        <end position="275"/>
    </location>
</feature>
<sequence length="277" mass="31843">MRIDSHQHFWIYNEQDYDWMSGKHKAIQTDFLPQHLLPLLQESGFDGSIAVQARQTLQETEWLLSLAEQNPEIKGIVGWVDLCSPEIGQQLEKYSTHPLLKGVRHVVHDEPDDRFVLREDFMNGISALEKYGLTYDLLLFPKHLPYAAELVEKFPNQPFVLDHIAKPDIAGKGFSHWAQDLAKLAAYPNVYCKLSGMVTEAEWGNWKEEDFAVYLDAVIQCFGIDRVMIGSDWPVCTLSGTYEQTMNIVKHYLNAFTDKERSLALGENCERFYRIGS</sequence>
<dbReference type="Gene3D" id="3.20.20.140">
    <property type="entry name" value="Metal-dependent hydrolases"/>
    <property type="match status" value="1"/>
</dbReference>
<comment type="similarity">
    <text evidence="1">Belongs to the metallo-dependent hydrolases superfamily.</text>
</comment>
<proteinExistence type="inferred from homology"/>
<dbReference type="InterPro" id="IPR032466">
    <property type="entry name" value="Metal_Hydrolase"/>
</dbReference>
<evidence type="ECO:0000259" key="2">
    <source>
        <dbReference type="Pfam" id="PF04909"/>
    </source>
</evidence>
<dbReference type="EMBL" id="FOMT01000001">
    <property type="protein sequence ID" value="SFD65568.1"/>
    <property type="molecule type" value="Genomic_DNA"/>
</dbReference>
<protein>
    <submittedName>
        <fullName evidence="3">L-fuconolactonase</fullName>
    </submittedName>
</protein>
<dbReference type="OrthoDB" id="5450317at2"/>
<dbReference type="Pfam" id="PF04909">
    <property type="entry name" value="Amidohydro_2"/>
    <property type="match status" value="1"/>
</dbReference>
<dbReference type="InterPro" id="IPR006680">
    <property type="entry name" value="Amidohydro-rel"/>
</dbReference>
<organism evidence="3 4">
    <name type="scientific">Paenibacillus catalpae</name>
    <dbReference type="NCBI Taxonomy" id="1045775"/>
    <lineage>
        <taxon>Bacteria</taxon>
        <taxon>Bacillati</taxon>
        <taxon>Bacillota</taxon>
        <taxon>Bacilli</taxon>
        <taxon>Bacillales</taxon>
        <taxon>Paenibacillaceae</taxon>
        <taxon>Paenibacillus</taxon>
    </lineage>
</organism>